<dbReference type="Proteomes" id="UP000053240">
    <property type="component" value="Unassembled WGS sequence"/>
</dbReference>
<dbReference type="InterPro" id="IPR050548">
    <property type="entry name" value="PcG_chromatin_remod_factors"/>
</dbReference>
<evidence type="ECO:0000313" key="4">
    <source>
        <dbReference type="Proteomes" id="UP000053240"/>
    </source>
</evidence>
<keyword evidence="4" id="KW-1185">Reference proteome</keyword>
<evidence type="ECO:0000256" key="1">
    <source>
        <dbReference type="SAM" id="MobiDB-lite"/>
    </source>
</evidence>
<proteinExistence type="predicted"/>
<sequence length="496" mass="51980">MTLNMPQGTLPVGSVAQTLPMTGLPQISMVPQIHPLGGINQSGNIVNQLNTNQNTQNTPIAQVQTLQQSQTLVGGSLVQTSVGMTVQPQGSLTHTTPMQTVSASSQPSPQMTLQTQSGMSLATTPVQGSVAPVQSQTSLLTHVKNEEDKSQPLGQYVVGDDNGEPVPPPAISINSEYVAAGDIPAPSMPTIDATNDSTALNNFFSAGLNSTSESKSSFQTTSEPASSNASSVVSNTNIPSTSKVKNLQGTTPVSSAGPAYSTSSSVHTAVNTQQNSNALFKSPQCTRHIASPAGHDKGLPKAMVKPNILTHVIEGYVIQEAGEPFAVNRPFREWTATGDREQDKTRNNKRSSPTDPDQCSKKQKTETTGTNNGTAAAAAVNEVAEPKPGPSKATDEPSAAEATEAAEAAEIAPPARVVNANKWTVAEVYEFIRKIPGCAGYANEFLAQEVDGEALLLIKAEHLVMALSIKLGPALKIVACIDALRPENEQNSNESE</sequence>
<dbReference type="PANTHER" id="PTHR12247:SF138">
    <property type="entry name" value="POLYHOMEOTIC DISTAL, ISOFORM A-RELATED"/>
    <property type="match status" value="1"/>
</dbReference>
<evidence type="ECO:0000259" key="2">
    <source>
        <dbReference type="PROSITE" id="PS50105"/>
    </source>
</evidence>
<dbReference type="CDD" id="cd09577">
    <property type="entry name" value="SAM_Ph1_2_3"/>
    <property type="match status" value="1"/>
</dbReference>
<dbReference type="STRING" id="76193.A0A194QLD1"/>
<dbReference type="Gene3D" id="1.10.150.50">
    <property type="entry name" value="Transcription Factor, Ets-1"/>
    <property type="match status" value="1"/>
</dbReference>
<feature type="compositionally biased region" description="Low complexity" evidence="1">
    <location>
        <begin position="366"/>
        <end position="383"/>
    </location>
</feature>
<dbReference type="GO" id="GO:0042393">
    <property type="term" value="F:histone binding"/>
    <property type="evidence" value="ECO:0007669"/>
    <property type="project" value="TreeGrafter"/>
</dbReference>
<name>A0A194QLD1_PAPMA</name>
<feature type="domain" description="SAM" evidence="2">
    <location>
        <begin position="423"/>
        <end position="487"/>
    </location>
</feature>
<dbReference type="Pfam" id="PF00536">
    <property type="entry name" value="SAM_1"/>
    <property type="match status" value="1"/>
</dbReference>
<organism evidence="3 4">
    <name type="scientific">Papilio machaon</name>
    <name type="common">Old World swallowtail butterfly</name>
    <dbReference type="NCBI Taxonomy" id="76193"/>
    <lineage>
        <taxon>Eukaryota</taxon>
        <taxon>Metazoa</taxon>
        <taxon>Ecdysozoa</taxon>
        <taxon>Arthropoda</taxon>
        <taxon>Hexapoda</taxon>
        <taxon>Insecta</taxon>
        <taxon>Pterygota</taxon>
        <taxon>Neoptera</taxon>
        <taxon>Endopterygota</taxon>
        <taxon>Lepidoptera</taxon>
        <taxon>Glossata</taxon>
        <taxon>Ditrysia</taxon>
        <taxon>Papilionoidea</taxon>
        <taxon>Papilionidae</taxon>
        <taxon>Papilioninae</taxon>
        <taxon>Papilio</taxon>
    </lineage>
</organism>
<dbReference type="InterPro" id="IPR001660">
    <property type="entry name" value="SAM"/>
</dbReference>
<feature type="compositionally biased region" description="Low complexity" evidence="1">
    <location>
        <begin position="254"/>
        <end position="265"/>
    </location>
</feature>
<dbReference type="SUPFAM" id="SSF47769">
    <property type="entry name" value="SAM/Pointed domain"/>
    <property type="match status" value="1"/>
</dbReference>
<evidence type="ECO:0000313" key="3">
    <source>
        <dbReference type="EMBL" id="KPJ06342.1"/>
    </source>
</evidence>
<dbReference type="PROSITE" id="PS50105">
    <property type="entry name" value="SAM_DOMAIN"/>
    <property type="match status" value="1"/>
</dbReference>
<dbReference type="GO" id="GO:0035102">
    <property type="term" value="C:PRC1 complex"/>
    <property type="evidence" value="ECO:0007669"/>
    <property type="project" value="TreeGrafter"/>
</dbReference>
<dbReference type="GO" id="GO:0003682">
    <property type="term" value="F:chromatin binding"/>
    <property type="evidence" value="ECO:0007669"/>
    <property type="project" value="TreeGrafter"/>
</dbReference>
<dbReference type="InterPro" id="IPR013761">
    <property type="entry name" value="SAM/pointed_sf"/>
</dbReference>
<dbReference type="AlphaFoldDB" id="A0A194QLD1"/>
<feature type="region of interest" description="Disordered" evidence="1">
    <location>
        <begin position="333"/>
        <end position="407"/>
    </location>
</feature>
<feature type="compositionally biased region" description="Low complexity" evidence="1">
    <location>
        <begin position="225"/>
        <end position="235"/>
    </location>
</feature>
<dbReference type="InParanoid" id="A0A194QLD1"/>
<dbReference type="PANTHER" id="PTHR12247">
    <property type="entry name" value="POLYCOMB GROUP PROTEIN"/>
    <property type="match status" value="1"/>
</dbReference>
<protein>
    <submittedName>
        <fullName evidence="3">Polyhomeotic-like protein 2</fullName>
    </submittedName>
</protein>
<feature type="compositionally biased region" description="Low complexity" evidence="1">
    <location>
        <begin position="396"/>
        <end position="407"/>
    </location>
</feature>
<feature type="compositionally biased region" description="Polar residues" evidence="1">
    <location>
        <begin position="236"/>
        <end position="253"/>
    </location>
</feature>
<dbReference type="GO" id="GO:0045892">
    <property type="term" value="P:negative regulation of DNA-templated transcription"/>
    <property type="evidence" value="ECO:0007669"/>
    <property type="project" value="TreeGrafter"/>
</dbReference>
<dbReference type="SMART" id="SM00454">
    <property type="entry name" value="SAM"/>
    <property type="match status" value="1"/>
</dbReference>
<reference evidence="3 4" key="1">
    <citation type="journal article" date="2015" name="Nat. Commun.">
        <title>Outbred genome sequencing and CRISPR/Cas9 gene editing in butterflies.</title>
        <authorList>
            <person name="Li X."/>
            <person name="Fan D."/>
            <person name="Zhang W."/>
            <person name="Liu G."/>
            <person name="Zhang L."/>
            <person name="Zhao L."/>
            <person name="Fang X."/>
            <person name="Chen L."/>
            <person name="Dong Y."/>
            <person name="Chen Y."/>
            <person name="Ding Y."/>
            <person name="Zhao R."/>
            <person name="Feng M."/>
            <person name="Zhu Y."/>
            <person name="Feng Y."/>
            <person name="Jiang X."/>
            <person name="Zhu D."/>
            <person name="Xiang H."/>
            <person name="Feng X."/>
            <person name="Li S."/>
            <person name="Wang J."/>
            <person name="Zhang G."/>
            <person name="Kronforst M.R."/>
            <person name="Wang W."/>
        </authorList>
    </citation>
    <scope>NUCLEOTIDE SEQUENCE [LARGE SCALE GENOMIC DNA]</scope>
    <source>
        <strain evidence="3">Ya'a_city_454_Pm</strain>
        <tissue evidence="3">Whole body</tissue>
    </source>
</reference>
<feature type="region of interest" description="Disordered" evidence="1">
    <location>
        <begin position="210"/>
        <end position="268"/>
    </location>
</feature>
<gene>
    <name evidence="3" type="ORF">RR48_14081</name>
</gene>
<feature type="compositionally biased region" description="Polar residues" evidence="1">
    <location>
        <begin position="210"/>
        <end position="224"/>
    </location>
</feature>
<accession>A0A194QLD1</accession>
<dbReference type="EMBL" id="KQ461196">
    <property type="protein sequence ID" value="KPJ06342.1"/>
    <property type="molecule type" value="Genomic_DNA"/>
</dbReference>